<keyword evidence="2" id="KW-1185">Reference proteome</keyword>
<name>A0A1I8JS78_9PLAT</name>
<dbReference type="AlphaFoldDB" id="A0A1I8JS78"/>
<evidence type="ECO:0000313" key="3">
    <source>
        <dbReference type="WBParaSite" id="snap_masked-unitig_822-processed-gene-0.0-mRNA-1"/>
    </source>
</evidence>
<feature type="region of interest" description="Disordered" evidence="1">
    <location>
        <begin position="224"/>
        <end position="243"/>
    </location>
</feature>
<dbReference type="Proteomes" id="UP000095280">
    <property type="component" value="Unplaced"/>
</dbReference>
<feature type="region of interest" description="Disordered" evidence="1">
    <location>
        <begin position="1"/>
        <end position="33"/>
    </location>
</feature>
<reference evidence="3" key="1">
    <citation type="submission" date="2016-11" db="UniProtKB">
        <authorList>
            <consortium name="WormBaseParasite"/>
        </authorList>
    </citation>
    <scope>IDENTIFICATION</scope>
</reference>
<organism evidence="2 3">
    <name type="scientific">Macrostomum lignano</name>
    <dbReference type="NCBI Taxonomy" id="282301"/>
    <lineage>
        <taxon>Eukaryota</taxon>
        <taxon>Metazoa</taxon>
        <taxon>Spiralia</taxon>
        <taxon>Lophotrochozoa</taxon>
        <taxon>Platyhelminthes</taxon>
        <taxon>Rhabditophora</taxon>
        <taxon>Macrostomorpha</taxon>
        <taxon>Macrostomida</taxon>
        <taxon>Macrostomidae</taxon>
        <taxon>Macrostomum</taxon>
    </lineage>
</organism>
<dbReference type="WBParaSite" id="snap_masked-unitig_822-processed-gene-0.0-mRNA-1">
    <property type="protein sequence ID" value="snap_masked-unitig_822-processed-gene-0.0-mRNA-1"/>
    <property type="gene ID" value="snap_masked-unitig_822-processed-gene-0.0"/>
</dbReference>
<sequence length="471" mass="51497">PASSNPSGLAAANLPSPSRGLQQQQQLPPPPPPPLLSLRNCADMRPAIVQTADPIDEAPVLVTAADARLSSRGCRLFAGGCHANQGAVDRLSSEQQLTHTHTHNNNSKAAAAVAISRFFCNLDDFPAAIFCRGTDGQALTRLPFCQQFVYLGGLVPDVREDLRRRRGLPWSEALPDRQRVASFQAVIETVLLYNAETWTLTDSPEHWPASRRLQDRLRASHQSATLSQHWPAPSQQTVAPSATPAGRPFYPSRVVLPTACEVLLLTLQAPYCRGQARTRRFVDCLLVDAGAPDTAGETNIGTPGPAIVDVSQEEAVTCLLLGSRGLPNETLRLFGEDFGVHYIRSKTKSRVFVGSYWRDDRVRSNLCRLRPCLNRLSACPAAKLIDQDRQLTFNAVDLLCGLTELQQAGAGLDGGKDSVPYCLEGVLDLLQYAYARPWNWYFSKADALKSKYNVTFCERPIETAAAAEGKQ</sequence>
<evidence type="ECO:0000313" key="2">
    <source>
        <dbReference type="Proteomes" id="UP000095280"/>
    </source>
</evidence>
<accession>A0A1I8JS78</accession>
<evidence type="ECO:0000256" key="1">
    <source>
        <dbReference type="SAM" id="MobiDB-lite"/>
    </source>
</evidence>
<proteinExistence type="predicted"/>
<feature type="compositionally biased region" description="Polar residues" evidence="1">
    <location>
        <begin position="224"/>
        <end position="240"/>
    </location>
</feature>
<protein>
    <submittedName>
        <fullName evidence="3">Mab-21 domain-containing protein</fullName>
    </submittedName>
</protein>
<feature type="compositionally biased region" description="Low complexity" evidence="1">
    <location>
        <begin position="14"/>
        <end position="26"/>
    </location>
</feature>